<gene>
    <name evidence="8" type="ORF">H8B04_01360</name>
</gene>
<keyword evidence="9" id="KW-1185">Reference proteome</keyword>
<evidence type="ECO:0000313" key="9">
    <source>
        <dbReference type="Proteomes" id="UP000651271"/>
    </source>
</evidence>
<evidence type="ECO:0000256" key="5">
    <source>
        <dbReference type="ARBA" id="ARBA00023237"/>
    </source>
</evidence>
<dbReference type="InterPro" id="IPR033985">
    <property type="entry name" value="SusD-like_N"/>
</dbReference>
<reference evidence="8 9" key="1">
    <citation type="submission" date="2020-08" db="EMBL/GenBank/DDBJ databases">
        <title>Sphingobacterium sp. DN04309 isolated from aquaculture water.</title>
        <authorList>
            <person name="Zhang M."/>
        </authorList>
    </citation>
    <scope>NUCLEOTIDE SEQUENCE [LARGE SCALE GENOMIC DNA]</scope>
    <source>
        <strain evidence="8 9">DN04309</strain>
    </source>
</reference>
<keyword evidence="5" id="KW-0998">Cell outer membrane</keyword>
<protein>
    <submittedName>
        <fullName evidence="8">RagB/SusD family nutrient uptake outer membrane protein</fullName>
    </submittedName>
</protein>
<dbReference type="SUPFAM" id="SSF48452">
    <property type="entry name" value="TPR-like"/>
    <property type="match status" value="1"/>
</dbReference>
<dbReference type="Proteomes" id="UP000651271">
    <property type="component" value="Unassembled WGS sequence"/>
</dbReference>
<feature type="domain" description="SusD-like N-terminal" evidence="7">
    <location>
        <begin position="67"/>
        <end position="228"/>
    </location>
</feature>
<evidence type="ECO:0000256" key="3">
    <source>
        <dbReference type="ARBA" id="ARBA00022729"/>
    </source>
</evidence>
<sequence>MKIFKYIAIGLLTTNVLSSCDLDLYPYDVIETSQSFNSVGDAKNWSERLHADLRGRVYGHYIMSTDIQSDQLNATADYGNNYGDVHRWTLLSDNYQIRDYYQGYYSALNNVNMTIEGFKNITPKDDTETKALKEYTGVAHFARAYYYFMLNIRFAKAYNASSASTDLSVPLVLVPDINATPARSTVKEVYDQILSDISIAKTNLAEKAGATNAKQINLDVVIALESRVKLYMQDWNGAKQAAETLINSGKYNLYTTAEGVKNMWHNDAGNEVIFAPFVSINEGPNVNNIYIGWNAGTSRYTPMYLPSQWIIDSYSDSDFRKGAYFLTSPKVYMASKGKEFTGTIVNKYPGNPALRNAGAVTNYAHSPKVFRIAEAYLNAAEASFRALNEGVARTHLNTLRASRGLTALASTVSGTALLNEIKLERLREFAFEGFRLEDLKRWGDGFTRRNPQDTEMLQTGADFTTKSVSANDDKITWGIPDRDVVANPNIVQNPGW</sequence>
<dbReference type="PROSITE" id="PS51257">
    <property type="entry name" value="PROKAR_LIPOPROTEIN"/>
    <property type="match status" value="1"/>
</dbReference>
<name>A0ABR7YAA3_9SPHI</name>
<keyword evidence="4" id="KW-0472">Membrane</keyword>
<evidence type="ECO:0000259" key="6">
    <source>
        <dbReference type="Pfam" id="PF07980"/>
    </source>
</evidence>
<evidence type="ECO:0000256" key="4">
    <source>
        <dbReference type="ARBA" id="ARBA00023136"/>
    </source>
</evidence>
<dbReference type="Pfam" id="PF07980">
    <property type="entry name" value="SusD_RagB"/>
    <property type="match status" value="1"/>
</dbReference>
<organism evidence="8 9">
    <name type="scientific">Sphingobacterium litopenaei</name>
    <dbReference type="NCBI Taxonomy" id="2763500"/>
    <lineage>
        <taxon>Bacteria</taxon>
        <taxon>Pseudomonadati</taxon>
        <taxon>Bacteroidota</taxon>
        <taxon>Sphingobacteriia</taxon>
        <taxon>Sphingobacteriales</taxon>
        <taxon>Sphingobacteriaceae</taxon>
        <taxon>Sphingobacterium</taxon>
    </lineage>
</organism>
<dbReference type="RefSeq" id="WP_190301215.1">
    <property type="nucleotide sequence ID" value="NZ_JACOIJ010000002.1"/>
</dbReference>
<evidence type="ECO:0000256" key="2">
    <source>
        <dbReference type="ARBA" id="ARBA00006275"/>
    </source>
</evidence>
<keyword evidence="3" id="KW-0732">Signal</keyword>
<dbReference type="InterPro" id="IPR012944">
    <property type="entry name" value="SusD_RagB_dom"/>
</dbReference>
<dbReference type="Gene3D" id="1.25.40.390">
    <property type="match status" value="1"/>
</dbReference>
<feature type="domain" description="RagB/SusD" evidence="6">
    <location>
        <begin position="293"/>
        <end position="496"/>
    </location>
</feature>
<dbReference type="EMBL" id="JACOIJ010000002">
    <property type="protein sequence ID" value="MBD1428221.1"/>
    <property type="molecule type" value="Genomic_DNA"/>
</dbReference>
<evidence type="ECO:0000259" key="7">
    <source>
        <dbReference type="Pfam" id="PF14322"/>
    </source>
</evidence>
<comment type="caution">
    <text evidence="8">The sequence shown here is derived from an EMBL/GenBank/DDBJ whole genome shotgun (WGS) entry which is preliminary data.</text>
</comment>
<evidence type="ECO:0000313" key="8">
    <source>
        <dbReference type="EMBL" id="MBD1428221.1"/>
    </source>
</evidence>
<dbReference type="InterPro" id="IPR011990">
    <property type="entry name" value="TPR-like_helical_dom_sf"/>
</dbReference>
<accession>A0ABR7YAA3</accession>
<comment type="similarity">
    <text evidence="2">Belongs to the SusD family.</text>
</comment>
<evidence type="ECO:0000256" key="1">
    <source>
        <dbReference type="ARBA" id="ARBA00004442"/>
    </source>
</evidence>
<comment type="subcellular location">
    <subcellularLocation>
        <location evidence="1">Cell outer membrane</location>
    </subcellularLocation>
</comment>
<dbReference type="Pfam" id="PF14322">
    <property type="entry name" value="SusD-like_3"/>
    <property type="match status" value="1"/>
</dbReference>
<proteinExistence type="inferred from homology"/>